<comment type="similarity">
    <text evidence="1">Belongs to the LysR transcriptional regulatory family.</text>
</comment>
<dbReference type="SUPFAM" id="SSF46785">
    <property type="entry name" value="Winged helix' DNA-binding domain"/>
    <property type="match status" value="1"/>
</dbReference>
<evidence type="ECO:0000256" key="2">
    <source>
        <dbReference type="ARBA" id="ARBA00023015"/>
    </source>
</evidence>
<dbReference type="InterPro" id="IPR005119">
    <property type="entry name" value="LysR_subst-bd"/>
</dbReference>
<keyword evidence="7" id="KW-1185">Reference proteome</keyword>
<comment type="caution">
    <text evidence="6">The sequence shown here is derived from an EMBL/GenBank/DDBJ whole genome shotgun (WGS) entry which is preliminary data.</text>
</comment>
<keyword evidence="3" id="KW-0238">DNA-binding</keyword>
<dbReference type="SUPFAM" id="SSF53850">
    <property type="entry name" value="Periplasmic binding protein-like II"/>
    <property type="match status" value="1"/>
</dbReference>
<dbReference type="EMBL" id="JANSKA010000001">
    <property type="protein sequence ID" value="MCR9035401.1"/>
    <property type="molecule type" value="Genomic_DNA"/>
</dbReference>
<sequence length="297" mass="32956">MTPKQLEYFVAVAEELSFTRAARRLFVSEASISTQVRSLEREIGCRLLDRDNHHVALTPAGTSFFADTQAILARSKEAVERARATDNGPIGELRVGYIKGYEQSNLGDMLFAFHAHNPNVRLSFMRENVAELYDALKAEKIDVAINLLYQESSMAPLQWVRLRDYPLYAVVPANHPLAHRDAIAMEELAAYPLVDICRGEGGYGENEIIGNTLLAAGLRPHVSYVSEDVETSVLCVAAGLGYALLPGYLTETLPARGKVVALPLKGKEREMHVVAAWLPTRKNELLDVFLDEFLTVE</sequence>
<dbReference type="PANTHER" id="PTHR30346:SF28">
    <property type="entry name" value="HTH-TYPE TRANSCRIPTIONAL REGULATOR CYNR"/>
    <property type="match status" value="1"/>
</dbReference>
<dbReference type="Pfam" id="PF03466">
    <property type="entry name" value="LysR_substrate"/>
    <property type="match status" value="1"/>
</dbReference>
<evidence type="ECO:0000256" key="3">
    <source>
        <dbReference type="ARBA" id="ARBA00023125"/>
    </source>
</evidence>
<dbReference type="PROSITE" id="PS50931">
    <property type="entry name" value="HTH_LYSR"/>
    <property type="match status" value="1"/>
</dbReference>
<dbReference type="InterPro" id="IPR000847">
    <property type="entry name" value="LysR_HTH_N"/>
</dbReference>
<dbReference type="InterPro" id="IPR036390">
    <property type="entry name" value="WH_DNA-bd_sf"/>
</dbReference>
<dbReference type="Gene3D" id="1.10.10.10">
    <property type="entry name" value="Winged helix-like DNA-binding domain superfamily/Winged helix DNA-binding domain"/>
    <property type="match status" value="1"/>
</dbReference>
<dbReference type="PANTHER" id="PTHR30346">
    <property type="entry name" value="TRANSCRIPTIONAL DUAL REGULATOR HCAR-RELATED"/>
    <property type="match status" value="1"/>
</dbReference>
<proteinExistence type="inferred from homology"/>
<evidence type="ECO:0000313" key="6">
    <source>
        <dbReference type="EMBL" id="MCR9035401.1"/>
    </source>
</evidence>
<feature type="domain" description="HTH lysR-type" evidence="5">
    <location>
        <begin position="1"/>
        <end position="58"/>
    </location>
</feature>
<dbReference type="Proteomes" id="UP001204320">
    <property type="component" value="Unassembled WGS sequence"/>
</dbReference>
<keyword evidence="2" id="KW-0805">Transcription regulation</keyword>
<dbReference type="Gene3D" id="3.40.190.10">
    <property type="entry name" value="Periplasmic binding protein-like II"/>
    <property type="match status" value="2"/>
</dbReference>
<dbReference type="RefSeq" id="WP_258498222.1">
    <property type="nucleotide sequence ID" value="NZ_JANSKA010000001.1"/>
</dbReference>
<protein>
    <submittedName>
        <fullName evidence="6">LysR family transcriptional regulator</fullName>
    </submittedName>
</protein>
<evidence type="ECO:0000256" key="4">
    <source>
        <dbReference type="ARBA" id="ARBA00023163"/>
    </source>
</evidence>
<gene>
    <name evidence="6" type="ORF">NVS32_00305</name>
</gene>
<reference evidence="6 7" key="1">
    <citation type="submission" date="2022-08" db="EMBL/GenBank/DDBJ databases">
        <title>Tractidigestivibacter montrealensis type strain KD21.</title>
        <authorList>
            <person name="Diop K."/>
            <person name="Richard C."/>
            <person name="Routy B."/>
        </authorList>
    </citation>
    <scope>NUCLEOTIDE SEQUENCE [LARGE SCALE GENOMIC DNA]</scope>
    <source>
        <strain evidence="6 7">KD21</strain>
    </source>
</reference>
<dbReference type="Pfam" id="PF00126">
    <property type="entry name" value="HTH_1"/>
    <property type="match status" value="1"/>
</dbReference>
<name>A0ABT1Z5A8_9ACTN</name>
<dbReference type="InterPro" id="IPR036388">
    <property type="entry name" value="WH-like_DNA-bd_sf"/>
</dbReference>
<evidence type="ECO:0000313" key="7">
    <source>
        <dbReference type="Proteomes" id="UP001204320"/>
    </source>
</evidence>
<keyword evidence="4" id="KW-0804">Transcription</keyword>
<dbReference type="CDD" id="cd05466">
    <property type="entry name" value="PBP2_LTTR_substrate"/>
    <property type="match status" value="1"/>
</dbReference>
<accession>A0ABT1Z5A8</accession>
<dbReference type="PRINTS" id="PR00039">
    <property type="entry name" value="HTHLYSR"/>
</dbReference>
<evidence type="ECO:0000259" key="5">
    <source>
        <dbReference type="PROSITE" id="PS50931"/>
    </source>
</evidence>
<organism evidence="6 7">
    <name type="scientific">Tractidigestivibacter montrealensis</name>
    <dbReference type="NCBI Taxonomy" id="2972466"/>
    <lineage>
        <taxon>Bacteria</taxon>
        <taxon>Bacillati</taxon>
        <taxon>Actinomycetota</taxon>
        <taxon>Coriobacteriia</taxon>
        <taxon>Coriobacteriales</taxon>
        <taxon>Atopobiaceae</taxon>
        <taxon>Tractidigestivibacter</taxon>
    </lineage>
</organism>
<evidence type="ECO:0000256" key="1">
    <source>
        <dbReference type="ARBA" id="ARBA00009437"/>
    </source>
</evidence>